<dbReference type="Gene3D" id="2.30.30.140">
    <property type="match status" value="1"/>
</dbReference>
<dbReference type="EMBL" id="CABFVA020000046">
    <property type="protein sequence ID" value="VVM06149.1"/>
    <property type="molecule type" value="Genomic_DNA"/>
</dbReference>
<evidence type="ECO:0000313" key="3">
    <source>
        <dbReference type="EMBL" id="VVM06149.1"/>
    </source>
</evidence>
<dbReference type="SUPFAM" id="SSF159127">
    <property type="entry name" value="HupF/HypC-like"/>
    <property type="match status" value="1"/>
</dbReference>
<feature type="region of interest" description="Disordered" evidence="2">
    <location>
        <begin position="79"/>
        <end position="101"/>
    </location>
</feature>
<dbReference type="RefSeq" id="WP_142659902.1">
    <property type="nucleotide sequence ID" value="NZ_CABFVA020000046.1"/>
</dbReference>
<proteinExistence type="inferred from homology"/>
<dbReference type="PANTHER" id="PTHR35177">
    <property type="entry name" value="HYDROGENASE MATURATION FACTOR HYBG"/>
    <property type="match status" value="1"/>
</dbReference>
<dbReference type="GO" id="GO:1902670">
    <property type="term" value="F:carbon dioxide binding"/>
    <property type="evidence" value="ECO:0007669"/>
    <property type="project" value="TreeGrafter"/>
</dbReference>
<dbReference type="OrthoDB" id="9806017at2"/>
<dbReference type="Proteomes" id="UP000334923">
    <property type="component" value="Unassembled WGS sequence"/>
</dbReference>
<evidence type="ECO:0000313" key="4">
    <source>
        <dbReference type="Proteomes" id="UP000334923"/>
    </source>
</evidence>
<evidence type="ECO:0000256" key="2">
    <source>
        <dbReference type="SAM" id="MobiDB-lite"/>
    </source>
</evidence>
<reference evidence="3 4" key="1">
    <citation type="submission" date="2019-09" db="EMBL/GenBank/DDBJ databases">
        <authorList>
            <person name="Cremers G."/>
        </authorList>
    </citation>
    <scope>NUCLEOTIDE SEQUENCE [LARGE SCALE GENOMIC DNA]</scope>
    <source>
        <strain evidence="3">4A</strain>
    </source>
</reference>
<dbReference type="GO" id="GO:0005506">
    <property type="term" value="F:iron ion binding"/>
    <property type="evidence" value="ECO:0007669"/>
    <property type="project" value="TreeGrafter"/>
</dbReference>
<sequence length="101" mass="10701">MCLAIPGELKEVYTPFPGGFRMGKASFGGVVKEVNLELLPEAQTGDFVLVHVGLAIARVDADEAEKTFALLREMGALEEIGAEAAPPDPGEGPPVGERRRP</sequence>
<dbReference type="PANTHER" id="PTHR35177:SF2">
    <property type="entry name" value="HYDROGENASE MATURATION FACTOR HYBG"/>
    <property type="match status" value="1"/>
</dbReference>
<dbReference type="PRINTS" id="PR00445">
    <property type="entry name" value="HUPFHYPC"/>
</dbReference>
<dbReference type="InterPro" id="IPR001109">
    <property type="entry name" value="Hydrogenase_HupF/HypC"/>
</dbReference>
<accession>A0A5E6MAB6</accession>
<organism evidence="3 4">
    <name type="scientific">Methylacidimicrobium tartarophylax</name>
    <dbReference type="NCBI Taxonomy" id="1041768"/>
    <lineage>
        <taxon>Bacteria</taxon>
        <taxon>Pseudomonadati</taxon>
        <taxon>Verrucomicrobiota</taxon>
        <taxon>Methylacidimicrobium</taxon>
    </lineage>
</organism>
<protein>
    <submittedName>
        <fullName evidence="3">Hydrogenase-2 operon protein HybG</fullName>
    </submittedName>
</protein>
<dbReference type="NCBIfam" id="TIGR00074">
    <property type="entry name" value="hypC_hupF"/>
    <property type="match status" value="1"/>
</dbReference>
<keyword evidence="4" id="KW-1185">Reference proteome</keyword>
<comment type="similarity">
    <text evidence="1">Belongs to the HupF/HypC family.</text>
</comment>
<evidence type="ECO:0000256" key="1">
    <source>
        <dbReference type="ARBA" id="ARBA00006018"/>
    </source>
</evidence>
<dbReference type="GO" id="GO:0051604">
    <property type="term" value="P:protein maturation"/>
    <property type="evidence" value="ECO:0007669"/>
    <property type="project" value="TreeGrafter"/>
</dbReference>
<gene>
    <name evidence="3" type="primary">hybG</name>
    <name evidence="3" type="ORF">MAMT_01008</name>
</gene>
<dbReference type="Pfam" id="PF01455">
    <property type="entry name" value="HupF_HypC"/>
    <property type="match status" value="1"/>
</dbReference>
<name>A0A5E6MAB6_9BACT</name>
<dbReference type="AlphaFoldDB" id="A0A5E6MAB6"/>